<feature type="domain" description="Cysteine-rich" evidence="6">
    <location>
        <begin position="2"/>
        <end position="80"/>
    </location>
</feature>
<dbReference type="Proteomes" id="UP001333102">
    <property type="component" value="Chromosome"/>
</dbReference>
<gene>
    <name evidence="7" type="ORF">VLY81_05105</name>
</gene>
<dbReference type="EMBL" id="CP141614">
    <property type="protein sequence ID" value="WRP15924.1"/>
    <property type="molecule type" value="Genomic_DNA"/>
</dbReference>
<evidence type="ECO:0000256" key="4">
    <source>
        <dbReference type="ARBA" id="ARBA00023004"/>
    </source>
</evidence>
<keyword evidence="5" id="KW-0411">Iron-sulfur</keyword>
<proteinExistence type="predicted"/>
<keyword evidence="8" id="KW-1185">Reference proteome</keyword>
<accession>A0ABZ1BT22</accession>
<evidence type="ECO:0000256" key="5">
    <source>
        <dbReference type="ARBA" id="ARBA00023014"/>
    </source>
</evidence>
<dbReference type="InterPro" id="IPR004017">
    <property type="entry name" value="Cys_rich_dom"/>
</dbReference>
<evidence type="ECO:0000256" key="2">
    <source>
        <dbReference type="ARBA" id="ARBA00022723"/>
    </source>
</evidence>
<dbReference type="PANTHER" id="PTHR32479">
    <property type="entry name" value="GLYCOLATE OXIDASE IRON-SULFUR SUBUNIT"/>
    <property type="match status" value="1"/>
</dbReference>
<name>A0ABZ1BT22_9FIRM</name>
<evidence type="ECO:0000256" key="3">
    <source>
        <dbReference type="ARBA" id="ARBA00022737"/>
    </source>
</evidence>
<dbReference type="Pfam" id="PF02754">
    <property type="entry name" value="CCG"/>
    <property type="match status" value="2"/>
</dbReference>
<sequence>MAGCVQQVLAPGINRAAIDVLTLHGAEVLVPAGQGCCGAIAMHTGMTGQARALARRNLAVLLRQDVDAVIVTAAGCGSAMKEYPLLFRGRPEEAAARRLAERVRDIAEWLDATGVLPPGPLPATGRLAYHDACHLAHAQGIREAPRRLLARIPGIELVEIPDGEICCGSAGTYNVEHPQLAGELGRRKAQAILSTGADAVVTGNVGCIVQIAAALREQGRPLPVHHTVEVLAQAYAPGAAG</sequence>
<evidence type="ECO:0000313" key="7">
    <source>
        <dbReference type="EMBL" id="WRP15924.1"/>
    </source>
</evidence>
<keyword evidence="1" id="KW-0004">4Fe-4S</keyword>
<evidence type="ECO:0000313" key="8">
    <source>
        <dbReference type="Proteomes" id="UP001333102"/>
    </source>
</evidence>
<dbReference type="PANTHER" id="PTHR32479:SF17">
    <property type="entry name" value="GLYCOLATE OXIDASE IRON-SULFUR SUBUNIT"/>
    <property type="match status" value="1"/>
</dbReference>
<organism evidence="7 8">
    <name type="scientific">Geochorda subterranea</name>
    <dbReference type="NCBI Taxonomy" id="3109564"/>
    <lineage>
        <taxon>Bacteria</taxon>
        <taxon>Bacillati</taxon>
        <taxon>Bacillota</taxon>
        <taxon>Limnochordia</taxon>
        <taxon>Limnochordales</taxon>
        <taxon>Geochordaceae</taxon>
        <taxon>Geochorda</taxon>
    </lineage>
</organism>
<protein>
    <submittedName>
        <fullName evidence="7">(Fe-S)-binding protein</fullName>
    </submittedName>
</protein>
<keyword evidence="3" id="KW-0677">Repeat</keyword>
<keyword evidence="2" id="KW-0479">Metal-binding</keyword>
<evidence type="ECO:0000256" key="1">
    <source>
        <dbReference type="ARBA" id="ARBA00022485"/>
    </source>
</evidence>
<evidence type="ECO:0000259" key="6">
    <source>
        <dbReference type="Pfam" id="PF02754"/>
    </source>
</evidence>
<feature type="domain" description="Cysteine-rich" evidence="6">
    <location>
        <begin position="128"/>
        <end position="211"/>
    </location>
</feature>
<keyword evidence="4" id="KW-0408">Iron</keyword>
<reference evidence="8" key="1">
    <citation type="submission" date="2023-12" db="EMBL/GenBank/DDBJ databases">
        <title>Novel isolates from deep terrestrial aquifers shed light on the physiology and ecology of the class Limnochordia.</title>
        <authorList>
            <person name="Karnachuk O.V."/>
            <person name="Lukina A.P."/>
            <person name="Avakyan M.R."/>
            <person name="Kadnikov V."/>
            <person name="Begmatov S."/>
            <person name="Beletsky A.V."/>
            <person name="Mardanov A.V."/>
            <person name="Ravin N.V."/>
        </authorList>
    </citation>
    <scope>NUCLEOTIDE SEQUENCE [LARGE SCALE GENOMIC DNA]</scope>
    <source>
        <strain evidence="8">LN</strain>
    </source>
</reference>